<evidence type="ECO:0000256" key="1">
    <source>
        <dbReference type="SAM" id="Phobius"/>
    </source>
</evidence>
<feature type="transmembrane region" description="Helical" evidence="1">
    <location>
        <begin position="29"/>
        <end position="49"/>
    </location>
</feature>
<evidence type="ECO:0000313" key="3">
    <source>
        <dbReference type="Proteomes" id="UP000014601"/>
    </source>
</evidence>
<keyword evidence="1" id="KW-0472">Membrane</keyword>
<protein>
    <submittedName>
        <fullName evidence="2">Uncharacterized protein</fullName>
    </submittedName>
</protein>
<reference evidence="2 3" key="1">
    <citation type="submission" date="2013-06" db="EMBL/GenBank/DDBJ databases">
        <authorList>
            <person name="Weinstock G."/>
            <person name="Sodergren E."/>
            <person name="Lobos E.A."/>
            <person name="Fulton L."/>
            <person name="Fulton R."/>
            <person name="Courtney L."/>
            <person name="Fronick C."/>
            <person name="O'Laughlin M."/>
            <person name="Godfrey J."/>
            <person name="Wilson R.M."/>
            <person name="Miner T."/>
            <person name="Farmer C."/>
            <person name="Delehaunty K."/>
            <person name="Cordes M."/>
            <person name="Minx P."/>
            <person name="Tomlinson C."/>
            <person name="Chen J."/>
            <person name="Wollam A."/>
            <person name="Pepin K.H."/>
            <person name="Bhonagiri V."/>
            <person name="Zhang X."/>
            <person name="Warren W."/>
            <person name="Mitreva M."/>
            <person name="Mardis E.R."/>
            <person name="Wilson R.K."/>
        </authorList>
    </citation>
    <scope>NUCLEOTIDE SEQUENCE [LARGE SCALE GENOMIC DNA]</scope>
    <source>
        <strain evidence="2 3">JCP7719</strain>
    </source>
</reference>
<sequence length="66" mass="7832">MRKIVQQAIKPILNLFAIFFPIVKKCTHFLFVYLVVSYITFLVEAVLYGKEKFYGFEKLALIERKN</sequence>
<proteinExistence type="predicted"/>
<keyword evidence="1" id="KW-1133">Transmembrane helix</keyword>
<keyword evidence="1" id="KW-0812">Transmembrane</keyword>
<comment type="caution">
    <text evidence="2">The sequence shown here is derived from an EMBL/GenBank/DDBJ whole genome shotgun (WGS) entry which is preliminary data.</text>
</comment>
<dbReference type="EMBL" id="ATJO01000166">
    <property type="protein sequence ID" value="EPI49561.1"/>
    <property type="molecule type" value="Genomic_DNA"/>
</dbReference>
<dbReference type="AlphaFoldDB" id="S4H1K0"/>
<evidence type="ECO:0000313" key="2">
    <source>
        <dbReference type="EMBL" id="EPI49561.1"/>
    </source>
</evidence>
<organism evidence="2 3">
    <name type="scientific">Gardnerella pickettii JCP7719</name>
    <dbReference type="NCBI Taxonomy" id="1261061"/>
    <lineage>
        <taxon>Bacteria</taxon>
        <taxon>Bacillati</taxon>
        <taxon>Actinomycetota</taxon>
        <taxon>Actinomycetes</taxon>
        <taxon>Bifidobacteriales</taxon>
        <taxon>Bifidobacteriaceae</taxon>
        <taxon>Gardnerella</taxon>
        <taxon>Gardnerella pickettii</taxon>
    </lineage>
</organism>
<gene>
    <name evidence="2" type="ORF">HMPREF1576_01425</name>
</gene>
<name>S4H1K0_9BIFI</name>
<dbReference type="HOGENOM" id="CLU_2752057_0_0_11"/>
<accession>S4H1K0</accession>
<dbReference type="Proteomes" id="UP000014601">
    <property type="component" value="Unassembled WGS sequence"/>
</dbReference>